<proteinExistence type="inferred from homology"/>
<accession>A0A9P8UB38</accession>
<dbReference type="OrthoDB" id="74360at2759"/>
<evidence type="ECO:0000313" key="2">
    <source>
        <dbReference type="EMBL" id="KAH6638617.1"/>
    </source>
</evidence>
<gene>
    <name evidence="2" type="ORF">BKA67DRAFT_596401</name>
</gene>
<reference evidence="2" key="1">
    <citation type="journal article" date="2021" name="Nat. Commun.">
        <title>Genetic determinants of endophytism in the Arabidopsis root mycobiome.</title>
        <authorList>
            <person name="Mesny F."/>
            <person name="Miyauchi S."/>
            <person name="Thiergart T."/>
            <person name="Pickel B."/>
            <person name="Atanasova L."/>
            <person name="Karlsson M."/>
            <person name="Huettel B."/>
            <person name="Barry K.W."/>
            <person name="Haridas S."/>
            <person name="Chen C."/>
            <person name="Bauer D."/>
            <person name="Andreopoulos W."/>
            <person name="Pangilinan J."/>
            <person name="LaButti K."/>
            <person name="Riley R."/>
            <person name="Lipzen A."/>
            <person name="Clum A."/>
            <person name="Drula E."/>
            <person name="Henrissat B."/>
            <person name="Kohler A."/>
            <person name="Grigoriev I.V."/>
            <person name="Martin F.M."/>
            <person name="Hacquard S."/>
        </authorList>
    </citation>
    <scope>NUCLEOTIDE SEQUENCE</scope>
    <source>
        <strain evidence="2">MPI-SDFR-AT-0073</strain>
    </source>
</reference>
<dbReference type="InterPro" id="IPR051209">
    <property type="entry name" value="FAD-bind_Monooxygenase_sf"/>
</dbReference>
<dbReference type="InterPro" id="IPR036188">
    <property type="entry name" value="FAD/NAD-bd_sf"/>
</dbReference>
<comment type="similarity">
    <text evidence="1">Belongs to the FAD-binding monooxygenase family.</text>
</comment>
<dbReference type="Pfam" id="PF13450">
    <property type="entry name" value="NAD_binding_8"/>
    <property type="match status" value="1"/>
</dbReference>
<dbReference type="Proteomes" id="UP000758603">
    <property type="component" value="Unassembled WGS sequence"/>
</dbReference>
<comment type="caution">
    <text evidence="2">The sequence shown here is derived from an EMBL/GenBank/DDBJ whole genome shotgun (WGS) entry which is preliminary data.</text>
</comment>
<keyword evidence="3" id="KW-1185">Reference proteome</keyword>
<dbReference type="SUPFAM" id="SSF51905">
    <property type="entry name" value="FAD/NAD(P)-binding domain"/>
    <property type="match status" value="1"/>
</dbReference>
<protein>
    <recommendedName>
        <fullName evidence="4">Flavin-containing monooxygenase</fullName>
    </recommendedName>
</protein>
<dbReference type="EMBL" id="JAGPXC010000015">
    <property type="protein sequence ID" value="KAH6638617.1"/>
    <property type="molecule type" value="Genomic_DNA"/>
</dbReference>
<dbReference type="GeneID" id="70134187"/>
<dbReference type="AlphaFoldDB" id="A0A9P8UB38"/>
<dbReference type="RefSeq" id="XP_045950889.1">
    <property type="nucleotide sequence ID" value="XM_046105296.1"/>
</dbReference>
<sequence>MSPHVDQPSTNGHDAVDPYTIQNTFLGYRRPIKIIVIGFGMSGINLSYILGKQTKNSNITLQFYEKNPELGGTWFENKYPGCSCDIPAVNYQFSWHPSPDWTSFYAPAQETLAYLKEVVAHHNLDTSVKYNHRLTGAWWEQDQNRWKVKVQPNDDPASEFFDYSDILINATGVLNNWKWPAVPGLEKFKNKVHTAAWDDNIDLNDKVVGVVGNGSSSVQVVPAIYDKVKRVVAFMRSPTWVTAGYAPKFAGEGGSNFRYSEEQKKTFAQNPEEYLAYRKAVEREMNSTFAIMIKGTKEQLDAYEFATNEMKRKLKKKPELAEKLIPNTFPVGCRRPNPGHGYLEAISSEKCDVVFSGIAEITEEGIISEDGSTHKVDVLVCGTGFDTSFRPRFPIVGKDGVDLRDAFKDLPDTYLSTMTHNFPNYFMMLGPFAPYGHGSVIPAIEVITRNIATFLHKFQTQNIKTVMPKKEAMADFRQHRDLFMKKTVWDAPCTSWFKLGPNGDTVMMWPGSRLHCFDVLLNPRWEDYDWEYLMGNRFSYWGNGFTTADAEEEGTDKAWYIAGV</sequence>
<evidence type="ECO:0000313" key="3">
    <source>
        <dbReference type="Proteomes" id="UP000758603"/>
    </source>
</evidence>
<name>A0A9P8UB38_9PEZI</name>
<evidence type="ECO:0000256" key="1">
    <source>
        <dbReference type="ARBA" id="ARBA00010139"/>
    </source>
</evidence>
<dbReference type="PANTHER" id="PTHR42877:SF8">
    <property type="entry name" value="MONOOXYGENASE"/>
    <property type="match status" value="1"/>
</dbReference>
<dbReference type="Gene3D" id="3.50.50.60">
    <property type="entry name" value="FAD/NAD(P)-binding domain"/>
    <property type="match status" value="2"/>
</dbReference>
<organism evidence="2 3">
    <name type="scientific">Truncatella angustata</name>
    <dbReference type="NCBI Taxonomy" id="152316"/>
    <lineage>
        <taxon>Eukaryota</taxon>
        <taxon>Fungi</taxon>
        <taxon>Dikarya</taxon>
        <taxon>Ascomycota</taxon>
        <taxon>Pezizomycotina</taxon>
        <taxon>Sordariomycetes</taxon>
        <taxon>Xylariomycetidae</taxon>
        <taxon>Amphisphaeriales</taxon>
        <taxon>Sporocadaceae</taxon>
        <taxon>Truncatella</taxon>
    </lineage>
</organism>
<evidence type="ECO:0008006" key="4">
    <source>
        <dbReference type="Google" id="ProtNLM"/>
    </source>
</evidence>
<dbReference type="PANTHER" id="PTHR42877">
    <property type="entry name" value="L-ORNITHINE N(5)-MONOOXYGENASE-RELATED"/>
    <property type="match status" value="1"/>
</dbReference>